<name>A0A1H1IY34_NATTX</name>
<feature type="transmembrane region" description="Helical" evidence="1">
    <location>
        <begin position="145"/>
        <end position="163"/>
    </location>
</feature>
<feature type="transmembrane region" description="Helical" evidence="1">
    <location>
        <begin position="169"/>
        <end position="188"/>
    </location>
</feature>
<organism evidence="2 3">
    <name type="scientific">Natronobacterium texcoconense</name>
    <dbReference type="NCBI Taxonomy" id="1095778"/>
    <lineage>
        <taxon>Archaea</taxon>
        <taxon>Methanobacteriati</taxon>
        <taxon>Methanobacteriota</taxon>
        <taxon>Stenosarchaea group</taxon>
        <taxon>Halobacteria</taxon>
        <taxon>Halobacteriales</taxon>
        <taxon>Natrialbaceae</taxon>
        <taxon>Natronobacterium</taxon>
    </lineage>
</organism>
<dbReference type="EMBL" id="FNLC01000006">
    <property type="protein sequence ID" value="SDR42569.1"/>
    <property type="molecule type" value="Genomic_DNA"/>
</dbReference>
<dbReference type="RefSeq" id="WP_139169326.1">
    <property type="nucleotide sequence ID" value="NZ_FNLC01000006.1"/>
</dbReference>
<sequence>MPSSDIPQGVLHKFSSNQRLVVGTAITFVHASIVVILFLDNVPKWRFLVYTGTPSLIIAIIPFLITRSVIERIYEDESLISYLETLSDTTGDSTSVAAEIELTPEVRQQLPEEVADPDSVKVIDGELLDHVDGEEFDSVDADTRGVVAIAFSSLLIVVSAPIVGVLIDGMISTLIGFLCGMVALWIVLQQHRDMIGLIEYTPKSINP</sequence>
<evidence type="ECO:0000313" key="3">
    <source>
        <dbReference type="Proteomes" id="UP000198848"/>
    </source>
</evidence>
<accession>A0A1H1IY34</accession>
<reference evidence="3" key="1">
    <citation type="submission" date="2016-10" db="EMBL/GenBank/DDBJ databases">
        <authorList>
            <person name="Varghese N."/>
            <person name="Submissions S."/>
        </authorList>
    </citation>
    <scope>NUCLEOTIDE SEQUENCE [LARGE SCALE GENOMIC DNA]</scope>
    <source>
        <strain evidence="3">DSM 24767</strain>
    </source>
</reference>
<keyword evidence="3" id="KW-1185">Reference proteome</keyword>
<evidence type="ECO:0000256" key="1">
    <source>
        <dbReference type="SAM" id="Phobius"/>
    </source>
</evidence>
<protein>
    <submittedName>
        <fullName evidence="2">Uncharacterized protein</fullName>
    </submittedName>
</protein>
<keyword evidence="1" id="KW-0472">Membrane</keyword>
<feature type="transmembrane region" description="Helical" evidence="1">
    <location>
        <begin position="20"/>
        <end position="39"/>
    </location>
</feature>
<keyword evidence="1" id="KW-0812">Transmembrane</keyword>
<gene>
    <name evidence="2" type="ORF">SAMN04489842_3907</name>
</gene>
<proteinExistence type="predicted"/>
<dbReference type="Proteomes" id="UP000198848">
    <property type="component" value="Unassembled WGS sequence"/>
</dbReference>
<evidence type="ECO:0000313" key="2">
    <source>
        <dbReference type="EMBL" id="SDR42569.1"/>
    </source>
</evidence>
<dbReference type="AlphaFoldDB" id="A0A1H1IY34"/>
<keyword evidence="1" id="KW-1133">Transmembrane helix</keyword>
<feature type="transmembrane region" description="Helical" evidence="1">
    <location>
        <begin position="45"/>
        <end position="65"/>
    </location>
</feature>